<dbReference type="EMBL" id="CM042051">
    <property type="protein sequence ID" value="KAI3728896.1"/>
    <property type="molecule type" value="Genomic_DNA"/>
</dbReference>
<proteinExistence type="predicted"/>
<dbReference type="Proteomes" id="UP001055879">
    <property type="component" value="Linkage Group LG05"/>
</dbReference>
<evidence type="ECO:0000313" key="1">
    <source>
        <dbReference type="EMBL" id="KAI3728896.1"/>
    </source>
</evidence>
<keyword evidence="2" id="KW-1185">Reference proteome</keyword>
<gene>
    <name evidence="1" type="ORF">L6452_17541</name>
</gene>
<sequence>MSTTIATQFRRPEIFPPPRRRFSSTSSLPLLSHPQSKNGVDSFGGLGATLIDSLDTLYIMGLDGQFHRDGEWDANSLDINKNYDASVFETTIRNIKALYCYHTRHHFMNGYFPQRFLSSFYLIVSNANETHVVEVLHQLGLQNCFDDVICFRFLNRPNRTTNADNILKNCVVEFGDVLPKSLVICKPFENAFHHDFKMENMFFDDSIRNTQTAKVTILNIVLVRSSEHKKGEDYALESIHNIGKALSELHELVIK</sequence>
<organism evidence="1 2">
    <name type="scientific">Arctium lappa</name>
    <name type="common">Greater burdock</name>
    <name type="synonym">Lappa major</name>
    <dbReference type="NCBI Taxonomy" id="4217"/>
    <lineage>
        <taxon>Eukaryota</taxon>
        <taxon>Viridiplantae</taxon>
        <taxon>Streptophyta</taxon>
        <taxon>Embryophyta</taxon>
        <taxon>Tracheophyta</taxon>
        <taxon>Spermatophyta</taxon>
        <taxon>Magnoliopsida</taxon>
        <taxon>eudicotyledons</taxon>
        <taxon>Gunneridae</taxon>
        <taxon>Pentapetalae</taxon>
        <taxon>asterids</taxon>
        <taxon>campanulids</taxon>
        <taxon>Asterales</taxon>
        <taxon>Asteraceae</taxon>
        <taxon>Carduoideae</taxon>
        <taxon>Cardueae</taxon>
        <taxon>Arctiinae</taxon>
        <taxon>Arctium</taxon>
    </lineage>
</organism>
<name>A0ACB9C3J5_ARCLA</name>
<protein>
    <submittedName>
        <fullName evidence="1">Uncharacterized protein</fullName>
    </submittedName>
</protein>
<reference evidence="2" key="1">
    <citation type="journal article" date="2022" name="Mol. Ecol. Resour.">
        <title>The genomes of chicory, endive, great burdock and yacon provide insights into Asteraceae palaeo-polyploidization history and plant inulin production.</title>
        <authorList>
            <person name="Fan W."/>
            <person name="Wang S."/>
            <person name="Wang H."/>
            <person name="Wang A."/>
            <person name="Jiang F."/>
            <person name="Liu H."/>
            <person name="Zhao H."/>
            <person name="Xu D."/>
            <person name="Zhang Y."/>
        </authorList>
    </citation>
    <scope>NUCLEOTIDE SEQUENCE [LARGE SCALE GENOMIC DNA]</scope>
    <source>
        <strain evidence="2">cv. Niubang</strain>
    </source>
</reference>
<comment type="caution">
    <text evidence="1">The sequence shown here is derived from an EMBL/GenBank/DDBJ whole genome shotgun (WGS) entry which is preliminary data.</text>
</comment>
<accession>A0ACB9C3J5</accession>
<evidence type="ECO:0000313" key="2">
    <source>
        <dbReference type="Proteomes" id="UP001055879"/>
    </source>
</evidence>
<reference evidence="1 2" key="2">
    <citation type="journal article" date="2022" name="Mol. Ecol. Resour.">
        <title>The genomes of chicory, endive, great burdock and yacon provide insights into Asteraceae paleo-polyploidization history and plant inulin production.</title>
        <authorList>
            <person name="Fan W."/>
            <person name="Wang S."/>
            <person name="Wang H."/>
            <person name="Wang A."/>
            <person name="Jiang F."/>
            <person name="Liu H."/>
            <person name="Zhao H."/>
            <person name="Xu D."/>
            <person name="Zhang Y."/>
        </authorList>
    </citation>
    <scope>NUCLEOTIDE SEQUENCE [LARGE SCALE GENOMIC DNA]</scope>
    <source>
        <strain evidence="2">cv. Niubang</strain>
    </source>
</reference>